<evidence type="ECO:0000256" key="2">
    <source>
        <dbReference type="ARBA" id="ARBA00022691"/>
    </source>
</evidence>
<feature type="domain" description="Radical SAM core" evidence="6">
    <location>
        <begin position="104"/>
        <end position="340"/>
    </location>
</feature>
<evidence type="ECO:0000313" key="8">
    <source>
        <dbReference type="Proteomes" id="UP000281474"/>
    </source>
</evidence>
<name>A0A3L8PUI1_9GAMM</name>
<dbReference type="PANTHER" id="PTHR43273:SF8">
    <property type="entry name" value="RADICAL SAM DOMAIN PROTEIN"/>
    <property type="match status" value="1"/>
</dbReference>
<evidence type="ECO:0000256" key="4">
    <source>
        <dbReference type="ARBA" id="ARBA00023004"/>
    </source>
</evidence>
<keyword evidence="3" id="KW-0479">Metal-binding</keyword>
<evidence type="ECO:0000256" key="1">
    <source>
        <dbReference type="ARBA" id="ARBA00001966"/>
    </source>
</evidence>
<dbReference type="Proteomes" id="UP000281474">
    <property type="component" value="Unassembled WGS sequence"/>
</dbReference>
<keyword evidence="5" id="KW-0411">Iron-sulfur</keyword>
<reference evidence="7 8" key="1">
    <citation type="submission" date="2018-09" db="EMBL/GenBank/DDBJ databases">
        <title>Phylogeny of the Shewanellaceae, and recommendation for two new genera, Pseudoshewanella and Parashewanella.</title>
        <authorList>
            <person name="Wang G."/>
        </authorList>
    </citation>
    <scope>NUCLEOTIDE SEQUENCE [LARGE SCALE GENOMIC DNA]</scope>
    <source>
        <strain evidence="7 8">C51</strain>
    </source>
</reference>
<organism evidence="7 8">
    <name type="scientific">Parashewanella curva</name>
    <dbReference type="NCBI Taxonomy" id="2338552"/>
    <lineage>
        <taxon>Bacteria</taxon>
        <taxon>Pseudomonadati</taxon>
        <taxon>Pseudomonadota</taxon>
        <taxon>Gammaproteobacteria</taxon>
        <taxon>Alteromonadales</taxon>
        <taxon>Shewanellaceae</taxon>
        <taxon>Parashewanella</taxon>
    </lineage>
</organism>
<dbReference type="SFLD" id="SFLDS00029">
    <property type="entry name" value="Radical_SAM"/>
    <property type="match status" value="1"/>
</dbReference>
<dbReference type="AlphaFoldDB" id="A0A3L8PUI1"/>
<dbReference type="InterPro" id="IPR023885">
    <property type="entry name" value="4Fe4S-binding_SPASM_dom"/>
</dbReference>
<dbReference type="PROSITE" id="PS51918">
    <property type="entry name" value="RADICAL_SAM"/>
    <property type="match status" value="1"/>
</dbReference>
<gene>
    <name evidence="7" type="ORF">D5018_14010</name>
</gene>
<dbReference type="SFLD" id="SFLDG01067">
    <property type="entry name" value="SPASM/twitch_domain_containing"/>
    <property type="match status" value="1"/>
</dbReference>
<dbReference type="EMBL" id="QZEI01000045">
    <property type="protein sequence ID" value="RLV59061.1"/>
    <property type="molecule type" value="Genomic_DNA"/>
</dbReference>
<dbReference type="OrthoDB" id="9792276at2"/>
<dbReference type="InterPro" id="IPR023867">
    <property type="entry name" value="Sulphatase_maturase_rSAM"/>
</dbReference>
<dbReference type="RefSeq" id="WP_121839623.1">
    <property type="nucleotide sequence ID" value="NZ_ML014794.1"/>
</dbReference>
<protein>
    <submittedName>
        <fullName evidence="7">SPASM domain-containing protein</fullName>
    </submittedName>
</protein>
<proteinExistence type="predicted"/>
<dbReference type="GO" id="GO:0051536">
    <property type="term" value="F:iron-sulfur cluster binding"/>
    <property type="evidence" value="ECO:0007669"/>
    <property type="project" value="UniProtKB-KW"/>
</dbReference>
<dbReference type="InterPro" id="IPR058240">
    <property type="entry name" value="rSAM_sf"/>
</dbReference>
<evidence type="ECO:0000313" key="7">
    <source>
        <dbReference type="EMBL" id="RLV59061.1"/>
    </source>
</evidence>
<dbReference type="PANTHER" id="PTHR43273">
    <property type="entry name" value="ANAEROBIC SULFATASE-MATURATING ENZYME HOMOLOG ASLB-RELATED"/>
    <property type="match status" value="1"/>
</dbReference>
<keyword evidence="8" id="KW-1185">Reference proteome</keyword>
<evidence type="ECO:0000256" key="3">
    <source>
        <dbReference type="ARBA" id="ARBA00022723"/>
    </source>
</evidence>
<evidence type="ECO:0000256" key="5">
    <source>
        <dbReference type="ARBA" id="ARBA00023014"/>
    </source>
</evidence>
<dbReference type="NCBIfam" id="TIGR04085">
    <property type="entry name" value="rSAM_more_4Fe4S"/>
    <property type="match status" value="1"/>
</dbReference>
<dbReference type="GO" id="GO:0046872">
    <property type="term" value="F:metal ion binding"/>
    <property type="evidence" value="ECO:0007669"/>
    <property type="project" value="UniProtKB-KW"/>
</dbReference>
<dbReference type="InterPro" id="IPR007197">
    <property type="entry name" value="rSAM"/>
</dbReference>
<keyword evidence="2" id="KW-0949">S-adenosyl-L-methionine</keyword>
<dbReference type="SFLD" id="SFLDG01384">
    <property type="entry name" value="thioether_bond_formation_requi"/>
    <property type="match status" value="1"/>
</dbReference>
<evidence type="ECO:0000259" key="6">
    <source>
        <dbReference type="PROSITE" id="PS51918"/>
    </source>
</evidence>
<dbReference type="CDD" id="cd01335">
    <property type="entry name" value="Radical_SAM"/>
    <property type="match status" value="1"/>
</dbReference>
<sequence length="516" mass="58159">MQSVTKQQIKSLAERVSKYHIHIDSSQLTHSQYNIPVTLKNDELLLFNSQTRALIKLTAIEYKQLNDISLLPSAQLKYFFSNGFLVYKNANELEQLEMQFSRIRTDNSSLSLTLAPSLGCNLACGYCFQGVEKAQDKFDAKVSQAIIDHLEMQKHELNHLSITWYGGEPLMAKPALLKLADRMIALCDMNKIGYGSSIVTNGYLLTVETALELYARRCTWAQITIDGPQEIHDQMRPKLNGHGSYKKIIENIQAVVTQTPLAISTRVNVGQNNLEHCEALLYELHQLGLAETGRFSLYFAPIDASTAESGEAFNQSLSKKIFNQKILEFTRLGQKLGLIRPKSAPNSFLGMCVAAKNNGLVVSANGDLHKCWETMHDPQKKIGTIFDYNKALESRNNQLWQQWSPFDNDTCRACKILPLCGGFCSHRFVYHGEGDQKSTPCPDWKWNTAENIFSRALNAGVVKKEEWLDSQVTIDTKISGDRHNTNSLKKSQQILHNKLNELGYKDNTIIHIQSVG</sequence>
<dbReference type="InterPro" id="IPR013785">
    <property type="entry name" value="Aldolase_TIM"/>
</dbReference>
<dbReference type="SFLD" id="SFLDG01386">
    <property type="entry name" value="main_SPASM_domain-containing"/>
    <property type="match status" value="1"/>
</dbReference>
<keyword evidence="4" id="KW-0408">Iron</keyword>
<dbReference type="Pfam" id="PF04055">
    <property type="entry name" value="Radical_SAM"/>
    <property type="match status" value="1"/>
</dbReference>
<comment type="caution">
    <text evidence="7">The sequence shown here is derived from an EMBL/GenBank/DDBJ whole genome shotgun (WGS) entry which is preliminary data.</text>
</comment>
<accession>A0A3L8PUI1</accession>
<dbReference type="Gene3D" id="3.20.20.70">
    <property type="entry name" value="Aldolase class I"/>
    <property type="match status" value="1"/>
</dbReference>
<dbReference type="GO" id="GO:0016491">
    <property type="term" value="F:oxidoreductase activity"/>
    <property type="evidence" value="ECO:0007669"/>
    <property type="project" value="InterPro"/>
</dbReference>
<comment type="cofactor">
    <cofactor evidence="1">
        <name>[4Fe-4S] cluster</name>
        <dbReference type="ChEBI" id="CHEBI:49883"/>
    </cofactor>
</comment>
<dbReference type="UniPathway" id="UPA00782"/>
<dbReference type="SUPFAM" id="SSF102114">
    <property type="entry name" value="Radical SAM enzymes"/>
    <property type="match status" value="1"/>
</dbReference>